<reference evidence="2" key="1">
    <citation type="submission" date="2021-01" db="EMBL/GenBank/DDBJ databases">
        <title>Whole genome shotgun sequence of Actinoplanes rishiriensis NBRC 108556.</title>
        <authorList>
            <person name="Komaki H."/>
            <person name="Tamura T."/>
        </authorList>
    </citation>
    <scope>NUCLEOTIDE SEQUENCE</scope>
    <source>
        <strain evidence="2">NBRC 108556</strain>
    </source>
</reference>
<keyword evidence="3" id="KW-1185">Reference proteome</keyword>
<keyword evidence="1" id="KW-0472">Membrane</keyword>
<gene>
    <name evidence="2" type="ORF">Ari01nite_93080</name>
</gene>
<dbReference type="InterPro" id="IPR014509">
    <property type="entry name" value="YjdF-like"/>
</dbReference>
<dbReference type="EMBL" id="BOMV01000113">
    <property type="protein sequence ID" value="GIF01844.1"/>
    <property type="molecule type" value="Genomic_DNA"/>
</dbReference>
<feature type="transmembrane region" description="Helical" evidence="1">
    <location>
        <begin position="112"/>
        <end position="132"/>
    </location>
</feature>
<evidence type="ECO:0008006" key="4">
    <source>
        <dbReference type="Google" id="ProtNLM"/>
    </source>
</evidence>
<dbReference type="RefSeq" id="WP_203790778.1">
    <property type="nucleotide sequence ID" value="NZ_BOMV01000113.1"/>
</dbReference>
<keyword evidence="1" id="KW-1133">Transmembrane helix</keyword>
<protein>
    <recommendedName>
        <fullName evidence="4">DUF2238 domain-containing protein</fullName>
    </recommendedName>
</protein>
<name>A0A919MZQ9_9ACTN</name>
<dbReference type="Pfam" id="PF09997">
    <property type="entry name" value="DUF2238"/>
    <property type="match status" value="1"/>
</dbReference>
<keyword evidence="1" id="KW-0812">Transmembrane</keyword>
<evidence type="ECO:0000313" key="3">
    <source>
        <dbReference type="Proteomes" id="UP000636960"/>
    </source>
</evidence>
<dbReference type="AlphaFoldDB" id="A0A919MZQ9"/>
<accession>A0A919MZQ9</accession>
<sequence length="186" mass="19414">MGDVARLAAAAAAVVCAVIGQWDDVARFVVVLGVLVLSRTAKLPRPFDAAMGVTLVIATVAMPAGWYETVAWADLPIHGTATGAIAAVVVMALIRVDYLPPLQGSLLRRRRAAIVMLVVMVGFTVGVLWEFWEWVATHVAGIVMVVGYTDTVADLAMDGAGALLAGLGVAAWASQGHSSQQPPSRP</sequence>
<feature type="transmembrane region" description="Helical" evidence="1">
    <location>
        <begin position="49"/>
        <end position="67"/>
    </location>
</feature>
<dbReference type="Proteomes" id="UP000636960">
    <property type="component" value="Unassembled WGS sequence"/>
</dbReference>
<evidence type="ECO:0000313" key="2">
    <source>
        <dbReference type="EMBL" id="GIF01844.1"/>
    </source>
</evidence>
<comment type="caution">
    <text evidence="2">The sequence shown here is derived from an EMBL/GenBank/DDBJ whole genome shotgun (WGS) entry which is preliminary data.</text>
</comment>
<organism evidence="2 3">
    <name type="scientific">Paractinoplanes rishiriensis</name>
    <dbReference type="NCBI Taxonomy" id="1050105"/>
    <lineage>
        <taxon>Bacteria</taxon>
        <taxon>Bacillati</taxon>
        <taxon>Actinomycetota</taxon>
        <taxon>Actinomycetes</taxon>
        <taxon>Micromonosporales</taxon>
        <taxon>Micromonosporaceae</taxon>
        <taxon>Paractinoplanes</taxon>
    </lineage>
</organism>
<evidence type="ECO:0000256" key="1">
    <source>
        <dbReference type="SAM" id="Phobius"/>
    </source>
</evidence>
<proteinExistence type="predicted"/>
<feature type="transmembrane region" description="Helical" evidence="1">
    <location>
        <begin position="79"/>
        <end position="100"/>
    </location>
</feature>